<evidence type="ECO:0000256" key="1">
    <source>
        <dbReference type="SAM" id="Phobius"/>
    </source>
</evidence>
<protein>
    <submittedName>
        <fullName evidence="3">Glycosyl transferase GT2 family</fullName>
    </submittedName>
</protein>
<dbReference type="GO" id="GO:0016740">
    <property type="term" value="F:transferase activity"/>
    <property type="evidence" value="ECO:0007669"/>
    <property type="project" value="UniProtKB-KW"/>
</dbReference>
<accession>A0A0G0WFG5</accession>
<evidence type="ECO:0000313" key="3">
    <source>
        <dbReference type="EMBL" id="KKR83035.1"/>
    </source>
</evidence>
<evidence type="ECO:0000313" key="4">
    <source>
        <dbReference type="Proteomes" id="UP000034601"/>
    </source>
</evidence>
<keyword evidence="1" id="KW-0472">Membrane</keyword>
<sequence>MNKKNSYLFVSFIIPTYNSQKYLGNCLKSIIKQDYPHHKREILVVDGGSIDETLQIAKSYHAQIINNPWKDPETAKSLGIQKANGGIIALLDSDNEIIKNDWLKKMVKPLLLDKNLFGVESFYFPREKESIFNTYSMLAHIADPFSRCIAGKLKEEKKKEYIEYQIVPGTAYPLGANGFLWNKRIIKEVGFYKPMFEESNFSYYSTMKGYRKFARVPGYGIYHDHINSLADFIGKRLKIGNKFLTRTEEKKRTWLEGVSRVKFVYSFVYCATFLGPLIEGLLNFFKTGQLAWLLHPVMSFLSVATYSIVFIRRKIQI</sequence>
<dbReference type="Proteomes" id="UP000034601">
    <property type="component" value="Unassembled WGS sequence"/>
</dbReference>
<dbReference type="SUPFAM" id="SSF53448">
    <property type="entry name" value="Nucleotide-diphospho-sugar transferases"/>
    <property type="match status" value="1"/>
</dbReference>
<feature type="transmembrane region" description="Helical" evidence="1">
    <location>
        <begin position="261"/>
        <end position="278"/>
    </location>
</feature>
<dbReference type="EMBL" id="LCAB01000008">
    <property type="protein sequence ID" value="KKR83035.1"/>
    <property type="molecule type" value="Genomic_DNA"/>
</dbReference>
<dbReference type="Gene3D" id="3.90.550.10">
    <property type="entry name" value="Spore Coat Polysaccharide Biosynthesis Protein SpsA, Chain A"/>
    <property type="match status" value="1"/>
</dbReference>
<feature type="transmembrane region" description="Helical" evidence="1">
    <location>
        <begin position="290"/>
        <end position="311"/>
    </location>
</feature>
<organism evidence="3 4">
    <name type="scientific">Candidatus Daviesbacteria bacterium GW2011_GWA2_40_9</name>
    <dbReference type="NCBI Taxonomy" id="1618424"/>
    <lineage>
        <taxon>Bacteria</taxon>
        <taxon>Candidatus Daviesiibacteriota</taxon>
    </lineage>
</organism>
<keyword evidence="1" id="KW-1133">Transmembrane helix</keyword>
<keyword evidence="1" id="KW-0812">Transmembrane</keyword>
<gene>
    <name evidence="3" type="ORF">UU29_C0008G0144</name>
</gene>
<dbReference type="InterPro" id="IPR029044">
    <property type="entry name" value="Nucleotide-diphossugar_trans"/>
</dbReference>
<dbReference type="AlphaFoldDB" id="A0A0G0WFG5"/>
<dbReference type="InterPro" id="IPR001173">
    <property type="entry name" value="Glyco_trans_2-like"/>
</dbReference>
<proteinExistence type="predicted"/>
<dbReference type="CDD" id="cd00761">
    <property type="entry name" value="Glyco_tranf_GTA_type"/>
    <property type="match status" value="1"/>
</dbReference>
<comment type="caution">
    <text evidence="3">The sequence shown here is derived from an EMBL/GenBank/DDBJ whole genome shotgun (WGS) entry which is preliminary data.</text>
</comment>
<keyword evidence="3" id="KW-0808">Transferase</keyword>
<dbReference type="Pfam" id="PF00535">
    <property type="entry name" value="Glycos_transf_2"/>
    <property type="match status" value="1"/>
</dbReference>
<dbReference type="PANTHER" id="PTHR22916">
    <property type="entry name" value="GLYCOSYLTRANSFERASE"/>
    <property type="match status" value="1"/>
</dbReference>
<feature type="domain" description="Glycosyltransferase 2-like" evidence="2">
    <location>
        <begin position="11"/>
        <end position="128"/>
    </location>
</feature>
<evidence type="ECO:0000259" key="2">
    <source>
        <dbReference type="Pfam" id="PF00535"/>
    </source>
</evidence>
<name>A0A0G0WFG5_9BACT</name>
<reference evidence="3 4" key="1">
    <citation type="journal article" date="2015" name="Nature">
        <title>rRNA introns, odd ribosomes, and small enigmatic genomes across a large radiation of phyla.</title>
        <authorList>
            <person name="Brown C.T."/>
            <person name="Hug L.A."/>
            <person name="Thomas B.C."/>
            <person name="Sharon I."/>
            <person name="Castelle C.J."/>
            <person name="Singh A."/>
            <person name="Wilkins M.J."/>
            <person name="Williams K.H."/>
            <person name="Banfield J.F."/>
        </authorList>
    </citation>
    <scope>NUCLEOTIDE SEQUENCE [LARGE SCALE GENOMIC DNA]</scope>
</reference>